<comment type="caution">
    <text evidence="2">The sequence shown here is derived from an EMBL/GenBank/DDBJ whole genome shotgun (WGS) entry which is preliminary data.</text>
</comment>
<gene>
    <name evidence="2" type="ORF">GCM10009093_01760</name>
</gene>
<proteinExistence type="predicted"/>
<evidence type="ECO:0000313" key="2">
    <source>
        <dbReference type="EMBL" id="GAA0378317.1"/>
    </source>
</evidence>
<keyword evidence="1" id="KW-1133">Transmembrane helix</keyword>
<evidence type="ECO:0000313" key="3">
    <source>
        <dbReference type="Proteomes" id="UP001500791"/>
    </source>
</evidence>
<feature type="transmembrane region" description="Helical" evidence="1">
    <location>
        <begin position="27"/>
        <end position="45"/>
    </location>
</feature>
<accession>A0ABP3HTQ4</accession>
<name>A0ABP3HTQ4_9CAUL</name>
<organism evidence="2 3">
    <name type="scientific">Brevundimonas terrae</name>
    <dbReference type="NCBI Taxonomy" id="363631"/>
    <lineage>
        <taxon>Bacteria</taxon>
        <taxon>Pseudomonadati</taxon>
        <taxon>Pseudomonadota</taxon>
        <taxon>Alphaproteobacteria</taxon>
        <taxon>Caulobacterales</taxon>
        <taxon>Caulobacteraceae</taxon>
        <taxon>Brevundimonas</taxon>
    </lineage>
</organism>
<dbReference type="Proteomes" id="UP001500791">
    <property type="component" value="Unassembled WGS sequence"/>
</dbReference>
<protein>
    <submittedName>
        <fullName evidence="2">Uncharacterized protein</fullName>
    </submittedName>
</protein>
<keyword evidence="1" id="KW-0472">Membrane</keyword>
<evidence type="ECO:0000256" key="1">
    <source>
        <dbReference type="SAM" id="Phobius"/>
    </source>
</evidence>
<dbReference type="EMBL" id="BAAAEJ010000002">
    <property type="protein sequence ID" value="GAA0378317.1"/>
    <property type="molecule type" value="Genomic_DNA"/>
</dbReference>
<reference evidence="3" key="1">
    <citation type="journal article" date="2019" name="Int. J. Syst. Evol. Microbiol.">
        <title>The Global Catalogue of Microorganisms (GCM) 10K type strain sequencing project: providing services to taxonomists for standard genome sequencing and annotation.</title>
        <authorList>
            <consortium name="The Broad Institute Genomics Platform"/>
            <consortium name="The Broad Institute Genome Sequencing Center for Infectious Disease"/>
            <person name="Wu L."/>
            <person name="Ma J."/>
        </authorList>
    </citation>
    <scope>NUCLEOTIDE SEQUENCE [LARGE SCALE GENOMIC DNA]</scope>
    <source>
        <strain evidence="3">JCM 13476</strain>
    </source>
</reference>
<dbReference type="RefSeq" id="WP_167178408.1">
    <property type="nucleotide sequence ID" value="NZ_BAAAEJ010000002.1"/>
</dbReference>
<sequence>MSKIPVDLPPDLYPQPVARRKQGSSNVLLFALSFVATFALVWLLLEIF</sequence>
<keyword evidence="3" id="KW-1185">Reference proteome</keyword>
<keyword evidence="1" id="KW-0812">Transmembrane</keyword>